<dbReference type="Proteomes" id="UP000030693">
    <property type="component" value="Unassembled WGS sequence"/>
</dbReference>
<organism evidence="2">
    <name type="scientific">Fonticula alba</name>
    <name type="common">Slime mold</name>
    <dbReference type="NCBI Taxonomy" id="691883"/>
    <lineage>
        <taxon>Eukaryota</taxon>
        <taxon>Rotosphaerida</taxon>
        <taxon>Fonticulaceae</taxon>
        <taxon>Fonticula</taxon>
    </lineage>
</organism>
<keyword evidence="1" id="KW-1133">Transmembrane helix</keyword>
<dbReference type="EMBL" id="KB932201">
    <property type="protein sequence ID" value="KCV72601.1"/>
    <property type="molecule type" value="Genomic_DNA"/>
</dbReference>
<evidence type="ECO:0000256" key="1">
    <source>
        <dbReference type="SAM" id="Phobius"/>
    </source>
</evidence>
<feature type="transmembrane region" description="Helical" evidence="1">
    <location>
        <begin position="297"/>
        <end position="316"/>
    </location>
</feature>
<proteinExistence type="predicted"/>
<dbReference type="AlphaFoldDB" id="A0A058ZF70"/>
<keyword evidence="1" id="KW-0472">Membrane</keyword>
<keyword evidence="3" id="KW-1185">Reference proteome</keyword>
<accession>A0A058ZF70</accession>
<reference evidence="2" key="1">
    <citation type="submission" date="2013-04" db="EMBL/GenBank/DDBJ databases">
        <title>The Genome Sequence of Fonticula alba ATCC 38817.</title>
        <authorList>
            <consortium name="The Broad Institute Genomics Platform"/>
            <person name="Russ C."/>
            <person name="Cuomo C."/>
            <person name="Burger G."/>
            <person name="Gray M.W."/>
            <person name="Holland P.W.H."/>
            <person name="King N."/>
            <person name="Lang F.B.F."/>
            <person name="Roger A.J."/>
            <person name="Ruiz-Trillo I."/>
            <person name="Brown M."/>
            <person name="Walker B."/>
            <person name="Young S."/>
            <person name="Zeng Q."/>
            <person name="Gargeya S."/>
            <person name="Fitzgerald M."/>
            <person name="Haas B."/>
            <person name="Abouelleil A."/>
            <person name="Allen A.W."/>
            <person name="Alvarado L."/>
            <person name="Arachchi H.M."/>
            <person name="Berlin A.M."/>
            <person name="Chapman S.B."/>
            <person name="Gainer-Dewar J."/>
            <person name="Goldberg J."/>
            <person name="Griggs A."/>
            <person name="Gujja S."/>
            <person name="Hansen M."/>
            <person name="Howarth C."/>
            <person name="Imamovic A."/>
            <person name="Ireland A."/>
            <person name="Larimer J."/>
            <person name="McCowan C."/>
            <person name="Murphy C."/>
            <person name="Pearson M."/>
            <person name="Poon T.W."/>
            <person name="Priest M."/>
            <person name="Roberts A."/>
            <person name="Saif S."/>
            <person name="Shea T."/>
            <person name="Sisk P."/>
            <person name="Sykes S."/>
            <person name="Wortman J."/>
            <person name="Nusbaum C."/>
            <person name="Birren B."/>
        </authorList>
    </citation>
    <scope>NUCLEOTIDE SEQUENCE [LARGE SCALE GENOMIC DNA]</scope>
    <source>
        <strain evidence="2">ATCC 38817</strain>
    </source>
</reference>
<dbReference type="GeneID" id="20524910"/>
<gene>
    <name evidence="2" type="ORF">H696_00185</name>
</gene>
<sequence>MPNAVGPVEHRRFWTVSSHSSPVSSALAVADREPVLPSLGRPPKRERLKHEYACHSFGRGHPIQPLGICLTHQPPAKLHLPREFILCLSPSMLSISCQRRRRLAPRLLALLLAVVLLAGSVSANNERVIAREIAPHESWHELDARCSHWKTLAPQADNGLLDVLLGPYPRSLSSGPIRLELPITLCLRVPRGTLFQPEGAALVPANRHRWLAKVSWPASLPAKGSIDFVLDRRFGSGSDGFVALTLLPEGVLPGRLAKSLFSLGRGHDVPQDTPNTLHSIETLVEIVVSPAVSRENIAVGILSVLIGLALAVVVFVQSQQRRIHHLANKLAGLK</sequence>
<name>A0A058ZF70_FONAL</name>
<evidence type="ECO:0000313" key="2">
    <source>
        <dbReference type="EMBL" id="KCV72601.1"/>
    </source>
</evidence>
<evidence type="ECO:0000313" key="3">
    <source>
        <dbReference type="Proteomes" id="UP000030693"/>
    </source>
</evidence>
<keyword evidence="1" id="KW-0812">Transmembrane</keyword>
<protein>
    <submittedName>
        <fullName evidence="2">Uncharacterized protein</fullName>
    </submittedName>
</protein>
<dbReference type="RefSeq" id="XP_009492302.1">
    <property type="nucleotide sequence ID" value="XM_009494027.1"/>
</dbReference>